<reference evidence="1 2" key="2">
    <citation type="journal article" date="2022" name="Mol. Ecol. Resour.">
        <title>The genomes of chicory, endive, great burdock and yacon provide insights into Asteraceae paleo-polyploidization history and plant inulin production.</title>
        <authorList>
            <person name="Fan W."/>
            <person name="Wang S."/>
            <person name="Wang H."/>
            <person name="Wang A."/>
            <person name="Jiang F."/>
            <person name="Liu H."/>
            <person name="Zhao H."/>
            <person name="Xu D."/>
            <person name="Zhang Y."/>
        </authorList>
    </citation>
    <scope>NUCLEOTIDE SEQUENCE [LARGE SCALE GENOMIC DNA]</scope>
    <source>
        <strain evidence="2">cv. Niubang</strain>
    </source>
</reference>
<dbReference type="EMBL" id="CM042054">
    <property type="protein sequence ID" value="KAI3707570.1"/>
    <property type="molecule type" value="Genomic_DNA"/>
</dbReference>
<keyword evidence="2" id="KW-1185">Reference proteome</keyword>
<reference evidence="2" key="1">
    <citation type="journal article" date="2022" name="Mol. Ecol. Resour.">
        <title>The genomes of chicory, endive, great burdock and yacon provide insights into Asteraceae palaeo-polyploidization history and plant inulin production.</title>
        <authorList>
            <person name="Fan W."/>
            <person name="Wang S."/>
            <person name="Wang H."/>
            <person name="Wang A."/>
            <person name="Jiang F."/>
            <person name="Liu H."/>
            <person name="Zhao H."/>
            <person name="Xu D."/>
            <person name="Zhang Y."/>
        </authorList>
    </citation>
    <scope>NUCLEOTIDE SEQUENCE [LARGE SCALE GENOMIC DNA]</scope>
    <source>
        <strain evidence="2">cv. Niubang</strain>
    </source>
</reference>
<sequence length="255" mass="27877">MATDDPTARRRRITERGSDRLALITGRAPNIPSPPSPTSAAQSHHSYTSSCPSAITHLPDQVVMSDENRDPCLKTETAGIKVQPVLRKPGSTRKPASEPNGKRPSPKKSPKSELKTYLYKTVSPNQLRPAILASQDTRRKCSFVAGIIALLSYVGFPILRSYIIKNIILSRPLFLLLFINVTIMVGPLVLDAAKMIQHEANGGSSTADADFPDHLGSPFEWGMLFKTSLSAFFMDSCIYSVVVVCGMSFLQKFGL</sequence>
<protein>
    <submittedName>
        <fullName evidence="1">Uncharacterized protein</fullName>
    </submittedName>
</protein>
<evidence type="ECO:0000313" key="2">
    <source>
        <dbReference type="Proteomes" id="UP001055879"/>
    </source>
</evidence>
<organism evidence="1 2">
    <name type="scientific">Arctium lappa</name>
    <name type="common">Greater burdock</name>
    <name type="synonym">Lappa major</name>
    <dbReference type="NCBI Taxonomy" id="4217"/>
    <lineage>
        <taxon>Eukaryota</taxon>
        <taxon>Viridiplantae</taxon>
        <taxon>Streptophyta</taxon>
        <taxon>Embryophyta</taxon>
        <taxon>Tracheophyta</taxon>
        <taxon>Spermatophyta</taxon>
        <taxon>Magnoliopsida</taxon>
        <taxon>eudicotyledons</taxon>
        <taxon>Gunneridae</taxon>
        <taxon>Pentapetalae</taxon>
        <taxon>asterids</taxon>
        <taxon>campanulids</taxon>
        <taxon>Asterales</taxon>
        <taxon>Asteraceae</taxon>
        <taxon>Carduoideae</taxon>
        <taxon>Cardueae</taxon>
        <taxon>Arctiinae</taxon>
        <taxon>Arctium</taxon>
    </lineage>
</organism>
<name>A0ACB9AC95_ARCLA</name>
<proteinExistence type="predicted"/>
<evidence type="ECO:0000313" key="1">
    <source>
        <dbReference type="EMBL" id="KAI3707570.1"/>
    </source>
</evidence>
<gene>
    <name evidence="1" type="ORF">L6452_26196</name>
</gene>
<accession>A0ACB9AC95</accession>
<dbReference type="Proteomes" id="UP001055879">
    <property type="component" value="Linkage Group LG08"/>
</dbReference>
<comment type="caution">
    <text evidence="1">The sequence shown here is derived from an EMBL/GenBank/DDBJ whole genome shotgun (WGS) entry which is preliminary data.</text>
</comment>